<name>A0A5C6MH30_9TELE</name>
<dbReference type="PANTHER" id="PTHR15503:SF36">
    <property type="entry name" value="RETROTRANSPOSON GAG-LIKE PROTEIN 5"/>
    <property type="match status" value="1"/>
</dbReference>
<organism evidence="3 4">
    <name type="scientific">Takifugu flavidus</name>
    <name type="common">sansaifugu</name>
    <dbReference type="NCBI Taxonomy" id="433684"/>
    <lineage>
        <taxon>Eukaryota</taxon>
        <taxon>Metazoa</taxon>
        <taxon>Chordata</taxon>
        <taxon>Craniata</taxon>
        <taxon>Vertebrata</taxon>
        <taxon>Euteleostomi</taxon>
        <taxon>Actinopterygii</taxon>
        <taxon>Neopterygii</taxon>
        <taxon>Teleostei</taxon>
        <taxon>Neoteleostei</taxon>
        <taxon>Acanthomorphata</taxon>
        <taxon>Eupercaria</taxon>
        <taxon>Tetraodontiformes</taxon>
        <taxon>Tetradontoidea</taxon>
        <taxon>Tetraodontidae</taxon>
        <taxon>Takifugu</taxon>
    </lineage>
</organism>
<feature type="non-terminal residue" evidence="3">
    <location>
        <position position="306"/>
    </location>
</feature>
<protein>
    <recommendedName>
        <fullName evidence="2">Retrotransposon gag domain-containing protein</fullName>
    </recommendedName>
</protein>
<evidence type="ECO:0000256" key="1">
    <source>
        <dbReference type="SAM" id="MobiDB-lite"/>
    </source>
</evidence>
<feature type="region of interest" description="Disordered" evidence="1">
    <location>
        <begin position="254"/>
        <end position="306"/>
    </location>
</feature>
<dbReference type="AlphaFoldDB" id="A0A5C6MH30"/>
<dbReference type="PANTHER" id="PTHR15503">
    <property type="entry name" value="LDOC1 RELATED"/>
    <property type="match status" value="1"/>
</dbReference>
<evidence type="ECO:0000313" key="3">
    <source>
        <dbReference type="EMBL" id="TWW54183.1"/>
    </source>
</evidence>
<evidence type="ECO:0000313" key="4">
    <source>
        <dbReference type="Proteomes" id="UP000324091"/>
    </source>
</evidence>
<dbReference type="EMBL" id="RHFK02000363">
    <property type="protein sequence ID" value="TWW54183.1"/>
    <property type="molecule type" value="Genomic_DNA"/>
</dbReference>
<proteinExistence type="predicted"/>
<feature type="region of interest" description="Disordered" evidence="1">
    <location>
        <begin position="56"/>
        <end position="77"/>
    </location>
</feature>
<dbReference type="Pfam" id="PF03732">
    <property type="entry name" value="Retrotrans_gag"/>
    <property type="match status" value="1"/>
</dbReference>
<dbReference type="InterPro" id="IPR032567">
    <property type="entry name" value="RTL1-rel"/>
</dbReference>
<comment type="caution">
    <text evidence="3">The sequence shown here is derived from an EMBL/GenBank/DDBJ whole genome shotgun (WGS) entry which is preliminary data.</text>
</comment>
<keyword evidence="4" id="KW-1185">Reference proteome</keyword>
<accession>A0A5C6MH30</accession>
<evidence type="ECO:0000259" key="2">
    <source>
        <dbReference type="Pfam" id="PF03732"/>
    </source>
</evidence>
<feature type="domain" description="Retrotransposon gag" evidence="2">
    <location>
        <begin position="130"/>
        <end position="220"/>
    </location>
</feature>
<dbReference type="Proteomes" id="UP000324091">
    <property type="component" value="Unassembled WGS sequence"/>
</dbReference>
<dbReference type="InterPro" id="IPR005162">
    <property type="entry name" value="Retrotrans_gag_dom"/>
</dbReference>
<gene>
    <name evidence="3" type="ORF">D4764_0209330</name>
</gene>
<reference evidence="3 4" key="1">
    <citation type="submission" date="2019-04" db="EMBL/GenBank/DDBJ databases">
        <title>Chromosome genome assembly for Takifugu flavidus.</title>
        <authorList>
            <person name="Xiao S."/>
        </authorList>
    </citation>
    <scope>NUCLEOTIDE SEQUENCE [LARGE SCALE GENOMIC DNA]</scope>
    <source>
        <strain evidence="3">HTHZ2018</strain>
        <tissue evidence="3">Muscle</tissue>
    </source>
</reference>
<sequence length="306" mass="33713">MDPAEPPSPRDRFERIEGVLMLREQRLEEAAAHARQAAEAQARAITALTAQLQQLTSTLSSPEATVSAPAPPPPAPVPALPRMISEPRLGAPERYNGDPKLCRPFLTSCSLLFSLQPHTFATEGAKVPYVISNLTGRALLWGTAEWERQTPACASFQAFTEELRKVFGLGATGPDGTSELLSIRQGNQSVADYSIDFRTKARQSNWNLAALRDAFLHGLAEYIKDELVSYPLPATLDELIELSTRLDLRVRARRRERRQNPAPSTAAHCLDFPPASAPVSADPEPMQLGRTRLTPEERQCRQMGNL</sequence>